<dbReference type="PROSITE" id="PS50930">
    <property type="entry name" value="HTH_LYTTR"/>
    <property type="match status" value="1"/>
</dbReference>
<dbReference type="Proteomes" id="UP001169760">
    <property type="component" value="Unassembled WGS sequence"/>
</dbReference>
<accession>A0AAW7X2V1</accession>
<dbReference type="RefSeq" id="WP_303491164.1">
    <property type="nucleotide sequence ID" value="NZ_JAUOPB010000002.1"/>
</dbReference>
<dbReference type="PROSITE" id="PS50110">
    <property type="entry name" value="RESPONSE_REGULATORY"/>
    <property type="match status" value="1"/>
</dbReference>
<keyword evidence="1" id="KW-0902">Two-component regulatory system</keyword>
<dbReference type="GO" id="GO:0003677">
    <property type="term" value="F:DNA binding"/>
    <property type="evidence" value="ECO:0007669"/>
    <property type="project" value="UniProtKB-KW"/>
</dbReference>
<name>A0AAW7X2V1_9GAMM</name>
<dbReference type="InterPro" id="IPR001789">
    <property type="entry name" value="Sig_transdc_resp-reg_receiver"/>
</dbReference>
<comment type="caution">
    <text evidence="5">The sequence shown here is derived from an EMBL/GenBank/DDBJ whole genome shotgun (WGS) entry which is preliminary data.</text>
</comment>
<protein>
    <submittedName>
        <fullName evidence="5">LytTR family DNA-binding domain-containing protein</fullName>
    </submittedName>
</protein>
<dbReference type="SUPFAM" id="SSF52172">
    <property type="entry name" value="CheY-like"/>
    <property type="match status" value="1"/>
</dbReference>
<dbReference type="Pfam" id="PF04397">
    <property type="entry name" value="LytTR"/>
    <property type="match status" value="1"/>
</dbReference>
<evidence type="ECO:0000313" key="6">
    <source>
        <dbReference type="Proteomes" id="UP001169760"/>
    </source>
</evidence>
<evidence type="ECO:0000256" key="2">
    <source>
        <dbReference type="PROSITE-ProRule" id="PRU00169"/>
    </source>
</evidence>
<gene>
    <name evidence="5" type="ORF">Q4521_03985</name>
</gene>
<dbReference type="Gene3D" id="3.40.50.2300">
    <property type="match status" value="1"/>
</dbReference>
<proteinExistence type="predicted"/>
<feature type="modified residue" description="4-aspartylphosphate" evidence="2">
    <location>
        <position position="53"/>
    </location>
</feature>
<dbReference type="PANTHER" id="PTHR37299">
    <property type="entry name" value="TRANSCRIPTIONAL REGULATOR-RELATED"/>
    <property type="match status" value="1"/>
</dbReference>
<keyword evidence="5" id="KW-0238">DNA-binding</keyword>
<organism evidence="5 6">
    <name type="scientific">Saccharophagus degradans</name>
    <dbReference type="NCBI Taxonomy" id="86304"/>
    <lineage>
        <taxon>Bacteria</taxon>
        <taxon>Pseudomonadati</taxon>
        <taxon>Pseudomonadota</taxon>
        <taxon>Gammaproteobacteria</taxon>
        <taxon>Cellvibrionales</taxon>
        <taxon>Cellvibrionaceae</taxon>
        <taxon>Saccharophagus</taxon>
    </lineage>
</organism>
<dbReference type="EMBL" id="JAUOPB010000002">
    <property type="protein sequence ID" value="MDO6421625.1"/>
    <property type="molecule type" value="Genomic_DNA"/>
</dbReference>
<dbReference type="PANTHER" id="PTHR37299:SF1">
    <property type="entry name" value="STAGE 0 SPORULATION PROTEIN A HOMOLOG"/>
    <property type="match status" value="1"/>
</dbReference>
<dbReference type="SMART" id="SM00850">
    <property type="entry name" value="LytTR"/>
    <property type="match status" value="1"/>
</dbReference>
<dbReference type="InterPro" id="IPR007492">
    <property type="entry name" value="LytTR_DNA-bd_dom"/>
</dbReference>
<evidence type="ECO:0000313" key="5">
    <source>
        <dbReference type="EMBL" id="MDO6421625.1"/>
    </source>
</evidence>
<feature type="domain" description="Response regulatory" evidence="3">
    <location>
        <begin position="2"/>
        <end position="113"/>
    </location>
</feature>
<evidence type="ECO:0000259" key="4">
    <source>
        <dbReference type="PROSITE" id="PS50930"/>
    </source>
</evidence>
<dbReference type="InterPro" id="IPR046947">
    <property type="entry name" value="LytR-like"/>
</dbReference>
<dbReference type="SMART" id="SM00448">
    <property type="entry name" value="REC"/>
    <property type="match status" value="1"/>
</dbReference>
<feature type="domain" description="HTH LytTR-type" evidence="4">
    <location>
        <begin position="135"/>
        <end position="239"/>
    </location>
</feature>
<dbReference type="Gene3D" id="2.40.50.1020">
    <property type="entry name" value="LytTr DNA-binding domain"/>
    <property type="match status" value="1"/>
</dbReference>
<dbReference type="AlphaFoldDB" id="A0AAW7X2V1"/>
<reference evidence="5" key="1">
    <citation type="submission" date="2023-07" db="EMBL/GenBank/DDBJ databases">
        <title>Genome content predicts the carbon catabolic preferences of heterotrophic bacteria.</title>
        <authorList>
            <person name="Gralka M."/>
        </authorList>
    </citation>
    <scope>NUCLEOTIDE SEQUENCE</scope>
    <source>
        <strain evidence="5">I3M17_2</strain>
    </source>
</reference>
<keyword evidence="2" id="KW-0597">Phosphoprotein</keyword>
<dbReference type="InterPro" id="IPR011006">
    <property type="entry name" value="CheY-like_superfamily"/>
</dbReference>
<evidence type="ECO:0000256" key="1">
    <source>
        <dbReference type="ARBA" id="ARBA00023012"/>
    </source>
</evidence>
<dbReference type="Pfam" id="PF00072">
    <property type="entry name" value="Response_reg"/>
    <property type="match status" value="1"/>
</dbReference>
<evidence type="ECO:0000259" key="3">
    <source>
        <dbReference type="PROSITE" id="PS50110"/>
    </source>
</evidence>
<sequence length="239" mass="26936">MKALIIEDSRLAREGLARMLSDYPAINVVGKAADAHEAKVLIEATKPDVLFLDIHMPGKTGLELLEELDELPKIIFTTAYSEYAIKSFEYPTIDYLLKPISQERLAVAVNKLLSDDSPTQQVQPPARKLELNSKIFIKDGEACHLVALNDIYYIESCKNYVRAFFDNKKAFVRKNMTQIEEVLPSEIFFRASRQGIINLNHIKNIEASVGDGYEVTLTNGVVAEVSRRNAARLKEMLSF</sequence>
<dbReference type="GO" id="GO:0000156">
    <property type="term" value="F:phosphorelay response regulator activity"/>
    <property type="evidence" value="ECO:0007669"/>
    <property type="project" value="InterPro"/>
</dbReference>